<dbReference type="InterPro" id="IPR000669">
    <property type="entry name" value="Mannitol_DH"/>
</dbReference>
<dbReference type="Proteomes" id="UP000593758">
    <property type="component" value="Chromosome"/>
</dbReference>
<evidence type="ECO:0000256" key="2">
    <source>
        <dbReference type="ARBA" id="ARBA00012939"/>
    </source>
</evidence>
<dbReference type="PROSITE" id="PS00974">
    <property type="entry name" value="MANNITOL_DHGENASE"/>
    <property type="match status" value="1"/>
</dbReference>
<dbReference type="Pfam" id="PF08125">
    <property type="entry name" value="Mannitol_dh_C"/>
    <property type="match status" value="1"/>
</dbReference>
<gene>
    <name evidence="9" type="ORF">IM660_11130</name>
</gene>
<evidence type="ECO:0000256" key="3">
    <source>
        <dbReference type="ARBA" id="ARBA00016219"/>
    </source>
</evidence>
<keyword evidence="4" id="KW-0560">Oxidoreductase</keyword>
<dbReference type="Gene3D" id="3.40.50.720">
    <property type="entry name" value="NAD(P)-binding Rossmann-like Domain"/>
    <property type="match status" value="1"/>
</dbReference>
<dbReference type="EMBL" id="CP063169">
    <property type="protein sequence ID" value="QOR69263.1"/>
    <property type="molecule type" value="Genomic_DNA"/>
</dbReference>
<feature type="domain" description="Mannitol dehydrogenase C-terminal" evidence="8">
    <location>
        <begin position="280"/>
        <end position="461"/>
    </location>
</feature>
<reference evidence="9 10" key="1">
    <citation type="submission" date="2020-10" db="EMBL/GenBank/DDBJ databases">
        <title>Haloactinobacterium sp. RN3S43, a bacterium isolated from saline soil.</title>
        <authorList>
            <person name="Sun J.-Q."/>
        </authorList>
    </citation>
    <scope>NUCLEOTIDE SEQUENCE [LARGE SCALE GENOMIC DNA]</scope>
    <source>
        <strain evidence="9 10">RN3S43</strain>
    </source>
</reference>
<dbReference type="InterPro" id="IPR013131">
    <property type="entry name" value="Mannitol_DH_N"/>
</dbReference>
<dbReference type="GO" id="GO:0008926">
    <property type="term" value="F:mannitol-1-phosphate 5-dehydrogenase activity"/>
    <property type="evidence" value="ECO:0007669"/>
    <property type="project" value="UniProtKB-EC"/>
</dbReference>
<dbReference type="Gene3D" id="1.10.1040.10">
    <property type="entry name" value="N-(1-d-carboxylethyl)-l-norvaline Dehydrogenase, domain 2"/>
    <property type="match status" value="1"/>
</dbReference>
<evidence type="ECO:0000259" key="8">
    <source>
        <dbReference type="Pfam" id="PF08125"/>
    </source>
</evidence>
<dbReference type="SUPFAM" id="SSF51735">
    <property type="entry name" value="NAD(P)-binding Rossmann-fold domains"/>
    <property type="match status" value="1"/>
</dbReference>
<dbReference type="InterPro" id="IPR008927">
    <property type="entry name" value="6-PGluconate_DH-like_C_sf"/>
</dbReference>
<dbReference type="PRINTS" id="PR00084">
    <property type="entry name" value="MTLDHDRGNASE"/>
</dbReference>
<proteinExistence type="inferred from homology"/>
<comment type="similarity">
    <text evidence="1">Belongs to the mannitol dehydrogenase family.</text>
</comment>
<dbReference type="InterPro" id="IPR013118">
    <property type="entry name" value="Mannitol_DH_C"/>
</dbReference>
<evidence type="ECO:0000313" key="9">
    <source>
        <dbReference type="EMBL" id="QOR69263.1"/>
    </source>
</evidence>
<keyword evidence="10" id="KW-1185">Reference proteome</keyword>
<dbReference type="PANTHER" id="PTHR43362">
    <property type="entry name" value="MANNITOL DEHYDROGENASE DSF1-RELATED"/>
    <property type="match status" value="1"/>
</dbReference>
<feature type="domain" description="Mannitol dehydrogenase N-terminal" evidence="7">
    <location>
        <begin position="24"/>
        <end position="271"/>
    </location>
</feature>
<dbReference type="InterPro" id="IPR013328">
    <property type="entry name" value="6PGD_dom2"/>
</dbReference>
<dbReference type="InterPro" id="IPR023027">
    <property type="entry name" value="Mannitol_DH_CS"/>
</dbReference>
<dbReference type="RefSeq" id="WP_193495525.1">
    <property type="nucleotide sequence ID" value="NZ_CP063169.1"/>
</dbReference>
<evidence type="ECO:0000256" key="4">
    <source>
        <dbReference type="ARBA" id="ARBA00023002"/>
    </source>
</evidence>
<dbReference type="KEGG" id="halt:IM660_11130"/>
<evidence type="ECO:0000256" key="5">
    <source>
        <dbReference type="ARBA" id="ARBA00023027"/>
    </source>
</evidence>
<evidence type="ECO:0000256" key="6">
    <source>
        <dbReference type="ARBA" id="ARBA00048615"/>
    </source>
</evidence>
<dbReference type="GO" id="GO:0019594">
    <property type="term" value="P:mannitol metabolic process"/>
    <property type="evidence" value="ECO:0007669"/>
    <property type="project" value="InterPro"/>
</dbReference>
<protein>
    <recommendedName>
        <fullName evidence="3">Mannitol-1-phosphate 5-dehydrogenase</fullName>
        <ecNumber evidence="2">1.1.1.17</ecNumber>
    </recommendedName>
</protein>
<evidence type="ECO:0000313" key="10">
    <source>
        <dbReference type="Proteomes" id="UP000593758"/>
    </source>
</evidence>
<dbReference type="AlphaFoldDB" id="A0A7M1SRQ3"/>
<name>A0A7M1SRQ3_9MICO</name>
<dbReference type="SUPFAM" id="SSF48179">
    <property type="entry name" value="6-phosphogluconate dehydrogenase C-terminal domain-like"/>
    <property type="match status" value="1"/>
</dbReference>
<evidence type="ECO:0000256" key="1">
    <source>
        <dbReference type="ARBA" id="ARBA00006541"/>
    </source>
</evidence>
<sequence>MTVPTTRRLARGLDGLPAASAPVRIVHLGVGNFHRAHQAWYTHHAPDAGQWGIAAFTGRRPDQAEALAPQDGLYTLITKGPDGDEVEVISSIVAVHPATDHEAYLGYLRDPAVAIVTLTVTEHGYRRDAVGNLDLAAEDVAADVAALREDLKAPVTSAPMRLVAGLQARRAAGAEAITILPCDNLPDNGDVARTLVIDGAAAIDESLVPWIEQHVDFATSMVDRITPATTDDDRDLAGDRLGYTDASPVPTEPFSEWVISGTFVAGRPRWEDAGAQIVDDVAPHERRKLWLLNGSHSQLAYVGSARGHETIDAAIADQQCRAWVEQYWDEAERNLGLPGEEVQAYRDALIARYENPRVRHLTAQIAHDGSQKLPVRTLPTLNAERAAGRVPVGCATTLAGWVLHLRGIGAPVHDPGAGPAQEAASAGPVGEVVPAVLETLQPGLGQDAELVSAVVEQAEAITA</sequence>
<dbReference type="InterPro" id="IPR036291">
    <property type="entry name" value="NAD(P)-bd_dom_sf"/>
</dbReference>
<dbReference type="InterPro" id="IPR050988">
    <property type="entry name" value="Mannitol_DH/Oxidoreductase"/>
</dbReference>
<keyword evidence="5" id="KW-0520">NAD</keyword>
<accession>A0A7M1SRQ3</accession>
<dbReference type="PANTHER" id="PTHR43362:SF1">
    <property type="entry name" value="MANNITOL DEHYDROGENASE 2-RELATED"/>
    <property type="match status" value="1"/>
</dbReference>
<comment type="catalytic activity">
    <reaction evidence="6">
        <text>D-mannitol 1-phosphate + NAD(+) = beta-D-fructose 6-phosphate + NADH + H(+)</text>
        <dbReference type="Rhea" id="RHEA:19661"/>
        <dbReference type="ChEBI" id="CHEBI:15378"/>
        <dbReference type="ChEBI" id="CHEBI:57540"/>
        <dbReference type="ChEBI" id="CHEBI:57634"/>
        <dbReference type="ChEBI" id="CHEBI:57945"/>
        <dbReference type="ChEBI" id="CHEBI:61381"/>
        <dbReference type="EC" id="1.1.1.17"/>
    </reaction>
</comment>
<organism evidence="9 10">
    <name type="scientific">Ruania alkalisoli</name>
    <dbReference type="NCBI Taxonomy" id="2779775"/>
    <lineage>
        <taxon>Bacteria</taxon>
        <taxon>Bacillati</taxon>
        <taxon>Actinomycetota</taxon>
        <taxon>Actinomycetes</taxon>
        <taxon>Micrococcales</taxon>
        <taxon>Ruaniaceae</taxon>
        <taxon>Ruania</taxon>
    </lineage>
</organism>
<evidence type="ECO:0000259" key="7">
    <source>
        <dbReference type="Pfam" id="PF01232"/>
    </source>
</evidence>
<dbReference type="EC" id="1.1.1.17" evidence="2"/>
<dbReference type="Pfam" id="PF01232">
    <property type="entry name" value="Mannitol_dh"/>
    <property type="match status" value="1"/>
</dbReference>